<dbReference type="PANTHER" id="PTHR43190:SF3">
    <property type="entry name" value="N-ACETYL-D-GLUCOSAMINE KINASE"/>
    <property type="match status" value="1"/>
</dbReference>
<comment type="caution">
    <text evidence="2">The sequence shown here is derived from an EMBL/GenBank/DDBJ whole genome shotgun (WGS) entry which is preliminary data.</text>
</comment>
<evidence type="ECO:0000259" key="1">
    <source>
        <dbReference type="Pfam" id="PF01869"/>
    </source>
</evidence>
<protein>
    <submittedName>
        <fullName evidence="2">Kinase</fullName>
    </submittedName>
</protein>
<keyword evidence="2" id="KW-0418">Kinase</keyword>
<dbReference type="Pfam" id="PF01869">
    <property type="entry name" value="BcrAD_BadFG"/>
    <property type="match status" value="1"/>
</dbReference>
<proteinExistence type="predicted"/>
<feature type="domain" description="ATPase BadF/BadG/BcrA/BcrD type" evidence="1">
    <location>
        <begin position="7"/>
        <end position="304"/>
    </location>
</feature>
<dbReference type="InterPro" id="IPR052519">
    <property type="entry name" value="Euk-type_GlcNAc_Kinase"/>
</dbReference>
<keyword evidence="3" id="KW-1185">Reference proteome</keyword>
<evidence type="ECO:0000313" key="2">
    <source>
        <dbReference type="EMBL" id="GIG72838.1"/>
    </source>
</evidence>
<evidence type="ECO:0000313" key="3">
    <source>
        <dbReference type="Proteomes" id="UP000653674"/>
    </source>
</evidence>
<name>A0A8J3LLM4_9ACTN</name>
<accession>A0A8J3LLM4</accession>
<dbReference type="EMBL" id="BONU01000005">
    <property type="protein sequence ID" value="GIG72838.1"/>
    <property type="molecule type" value="Genomic_DNA"/>
</dbReference>
<organism evidence="2 3">
    <name type="scientific">Planosporangium flavigriseum</name>
    <dbReference type="NCBI Taxonomy" id="373681"/>
    <lineage>
        <taxon>Bacteria</taxon>
        <taxon>Bacillati</taxon>
        <taxon>Actinomycetota</taxon>
        <taxon>Actinomycetes</taxon>
        <taxon>Micromonosporales</taxon>
        <taxon>Micromonosporaceae</taxon>
        <taxon>Planosporangium</taxon>
    </lineage>
</organism>
<dbReference type="PANTHER" id="PTHR43190">
    <property type="entry name" value="N-ACETYL-D-GLUCOSAMINE KINASE"/>
    <property type="match status" value="1"/>
</dbReference>
<dbReference type="RefSeq" id="WP_168075863.1">
    <property type="nucleotide sequence ID" value="NZ_BAAAQJ010000019.1"/>
</dbReference>
<dbReference type="InterPro" id="IPR002731">
    <property type="entry name" value="ATPase_BadF"/>
</dbReference>
<dbReference type="GO" id="GO:0016301">
    <property type="term" value="F:kinase activity"/>
    <property type="evidence" value="ECO:0007669"/>
    <property type="project" value="UniProtKB-KW"/>
</dbReference>
<dbReference type="AlphaFoldDB" id="A0A8J3LLM4"/>
<sequence>MTLFLAVDGGNSKTDVVLGTAAGEVLAFVRGPGSSPHSLGVPGSMHLLDSLIAKALLAKARSAADVRVDLVAVYLAGADLPVEVARLRSAIGSMGWAAGCVVDNDTFALLRAGTSRPDAIAVVSGAGINCVGRTADGRSARFPSLGEISGDWGGGQHLAQLALWHAARGEDGRGRPTTLSAAVAAHFGRPTVGSVSQGLHLGEIPYARIGELSPVLFTAAAAGDEVAGAIVEQQVAEILALHRVAADRLGLRDAPHAVVLGGGVLRARHSRLHEPLLAGIRAQAPHAEVTVVTDPPVVGAALLALEALGAGPGAERALRQAIRNPCAGTCDRSAARTSP</sequence>
<keyword evidence="2" id="KW-0808">Transferase</keyword>
<dbReference type="Proteomes" id="UP000653674">
    <property type="component" value="Unassembled WGS sequence"/>
</dbReference>
<dbReference type="Gene3D" id="3.30.420.40">
    <property type="match status" value="2"/>
</dbReference>
<dbReference type="InterPro" id="IPR043129">
    <property type="entry name" value="ATPase_NBD"/>
</dbReference>
<reference evidence="2" key="1">
    <citation type="submission" date="2021-01" db="EMBL/GenBank/DDBJ databases">
        <title>Whole genome shotgun sequence of Planosporangium flavigriseum NBRC 105377.</title>
        <authorList>
            <person name="Komaki H."/>
            <person name="Tamura T."/>
        </authorList>
    </citation>
    <scope>NUCLEOTIDE SEQUENCE</scope>
    <source>
        <strain evidence="2">NBRC 105377</strain>
    </source>
</reference>
<gene>
    <name evidence="2" type="ORF">Pfl04_12420</name>
</gene>
<dbReference type="SUPFAM" id="SSF53067">
    <property type="entry name" value="Actin-like ATPase domain"/>
    <property type="match status" value="2"/>
</dbReference>